<keyword evidence="1" id="KW-0812">Transmembrane</keyword>
<dbReference type="InterPro" id="IPR046830">
    <property type="entry name" value="Calmod_bind_M"/>
</dbReference>
<evidence type="ECO:0000313" key="4">
    <source>
        <dbReference type="EMBL" id="KAK2965124.1"/>
    </source>
</evidence>
<reference evidence="4" key="1">
    <citation type="submission" date="2022-12" db="EMBL/GenBank/DDBJ databases">
        <title>Draft genome assemblies for two species of Escallonia (Escalloniales).</title>
        <authorList>
            <person name="Chanderbali A."/>
            <person name="Dervinis C."/>
            <person name="Anghel I."/>
            <person name="Soltis D."/>
            <person name="Soltis P."/>
            <person name="Zapata F."/>
        </authorList>
    </citation>
    <scope>NUCLEOTIDE SEQUENCE</scope>
    <source>
        <strain evidence="4">UCBG92.1500</strain>
        <tissue evidence="4">Leaf</tissue>
    </source>
</reference>
<organism evidence="4 5">
    <name type="scientific">Escallonia rubra</name>
    <dbReference type="NCBI Taxonomy" id="112253"/>
    <lineage>
        <taxon>Eukaryota</taxon>
        <taxon>Viridiplantae</taxon>
        <taxon>Streptophyta</taxon>
        <taxon>Embryophyta</taxon>
        <taxon>Tracheophyta</taxon>
        <taxon>Spermatophyta</taxon>
        <taxon>Magnoliopsida</taxon>
        <taxon>eudicotyledons</taxon>
        <taxon>Gunneridae</taxon>
        <taxon>Pentapetalae</taxon>
        <taxon>asterids</taxon>
        <taxon>campanulids</taxon>
        <taxon>Escalloniales</taxon>
        <taxon>Escalloniaceae</taxon>
        <taxon>Escallonia</taxon>
    </lineage>
</organism>
<dbReference type="GO" id="GO:0005634">
    <property type="term" value="C:nucleus"/>
    <property type="evidence" value="ECO:0007669"/>
    <property type="project" value="TreeGrafter"/>
</dbReference>
<feature type="non-terminal residue" evidence="4">
    <location>
        <position position="1"/>
    </location>
</feature>
<proteinExistence type="predicted"/>
<dbReference type="Pfam" id="PF20451">
    <property type="entry name" value="Calmod_bind_M"/>
    <property type="match status" value="1"/>
</dbReference>
<dbReference type="AlphaFoldDB" id="A0AA88QHM6"/>
<evidence type="ECO:0000313" key="5">
    <source>
        <dbReference type="Proteomes" id="UP001187471"/>
    </source>
</evidence>
<evidence type="ECO:0000259" key="3">
    <source>
        <dbReference type="Pfam" id="PF20451"/>
    </source>
</evidence>
<dbReference type="InterPro" id="IPR046831">
    <property type="entry name" value="Calmodulin_bind_N"/>
</dbReference>
<protein>
    <submittedName>
        <fullName evidence="4">Uncharacterized protein</fullName>
    </submittedName>
</protein>
<evidence type="ECO:0000256" key="1">
    <source>
        <dbReference type="SAM" id="Phobius"/>
    </source>
</evidence>
<sequence>MLTEWCRRRCFSRAVVAHICTNSGGAAVGRDRDVVGLAGATSGSDVRVLDGERRWGSRSSPLVAAIGLWLLFDGVAVGGSAIWLLPAGGSFLENEAAAATKDQHVIDPILGLLVDDLVQNLFSAVQSGMTYSFDMSSENEIHTSDPRSLKLQFYNKISSPVLTGEKIQGGGGASITVAVVDCLTEQVVKSGPEALAEVELLVLKGDPDIFSGVDWTSEVFEKKIVREVVGKKNLLQGSLRLNLEEGVGSVGEIHFTHNRNWFQNCQFRLGARVVNNDLGIRVKEAKTDPFEVKDRRNIYDKKRFPPSLSDEVCRLKTIARKGKYYQRLSGANINTVQDFLTSFNTDPQTLQQILGPGAKLKVPVDHARTCNVTDKIYLYNSPNLAPNTGVVFNDVGQ</sequence>
<evidence type="ECO:0000259" key="2">
    <source>
        <dbReference type="Pfam" id="PF07887"/>
    </source>
</evidence>
<dbReference type="GO" id="GO:0003700">
    <property type="term" value="F:DNA-binding transcription factor activity"/>
    <property type="evidence" value="ECO:0007669"/>
    <property type="project" value="TreeGrafter"/>
</dbReference>
<feature type="domain" description="Calmodulin binding protein-like N-terminal" evidence="2">
    <location>
        <begin position="149"/>
        <end position="295"/>
    </location>
</feature>
<feature type="domain" description="Calmodulin binding protein central" evidence="3">
    <location>
        <begin position="308"/>
        <end position="370"/>
    </location>
</feature>
<comment type="caution">
    <text evidence="4">The sequence shown here is derived from an EMBL/GenBank/DDBJ whole genome shotgun (WGS) entry which is preliminary data.</text>
</comment>
<name>A0AA88QHM6_9ASTE</name>
<dbReference type="GO" id="GO:0043565">
    <property type="term" value="F:sequence-specific DNA binding"/>
    <property type="evidence" value="ECO:0007669"/>
    <property type="project" value="TreeGrafter"/>
</dbReference>
<keyword evidence="1" id="KW-0472">Membrane</keyword>
<dbReference type="EMBL" id="JAVXUO010003230">
    <property type="protein sequence ID" value="KAK2965124.1"/>
    <property type="molecule type" value="Genomic_DNA"/>
</dbReference>
<dbReference type="InterPro" id="IPR012416">
    <property type="entry name" value="CBP60"/>
</dbReference>
<accession>A0AA88QHM6</accession>
<dbReference type="GO" id="GO:0080142">
    <property type="term" value="P:regulation of salicylic acid biosynthetic process"/>
    <property type="evidence" value="ECO:0007669"/>
    <property type="project" value="TreeGrafter"/>
</dbReference>
<dbReference type="PANTHER" id="PTHR31713">
    <property type="entry name" value="OS02G0177800 PROTEIN"/>
    <property type="match status" value="1"/>
</dbReference>
<gene>
    <name evidence="4" type="ORF">RJ640_005287</name>
</gene>
<dbReference type="PANTHER" id="PTHR31713:SF14">
    <property type="entry name" value="CALMODULIN-BINDING PROTEIN 60 A"/>
    <property type="match status" value="1"/>
</dbReference>
<dbReference type="GO" id="GO:0005516">
    <property type="term" value="F:calmodulin binding"/>
    <property type="evidence" value="ECO:0007669"/>
    <property type="project" value="InterPro"/>
</dbReference>
<dbReference type="Pfam" id="PF07887">
    <property type="entry name" value="Calmodulin_bind"/>
    <property type="match status" value="1"/>
</dbReference>
<dbReference type="Proteomes" id="UP001187471">
    <property type="component" value="Unassembled WGS sequence"/>
</dbReference>
<keyword evidence="5" id="KW-1185">Reference proteome</keyword>
<keyword evidence="1" id="KW-1133">Transmembrane helix</keyword>
<feature type="transmembrane region" description="Helical" evidence="1">
    <location>
        <begin position="62"/>
        <end position="85"/>
    </location>
</feature>